<dbReference type="Pfam" id="PF23419">
    <property type="entry name" value="WD40_RFWD3"/>
    <property type="match status" value="1"/>
</dbReference>
<evidence type="ECO:0000256" key="2">
    <source>
        <dbReference type="ARBA" id="ARBA00008868"/>
    </source>
</evidence>
<evidence type="ECO:0000313" key="13">
    <source>
        <dbReference type="Proteomes" id="UP000824540"/>
    </source>
</evidence>
<feature type="coiled-coil region" evidence="9">
    <location>
        <begin position="340"/>
        <end position="398"/>
    </location>
</feature>
<evidence type="ECO:0000256" key="7">
    <source>
        <dbReference type="ARBA" id="ARBA00024898"/>
    </source>
</evidence>
<dbReference type="Proteomes" id="UP000824540">
    <property type="component" value="Unassembled WGS sequence"/>
</dbReference>
<dbReference type="OrthoDB" id="313412at2759"/>
<dbReference type="Gene3D" id="1.20.5.500">
    <property type="entry name" value="Single helix bin"/>
    <property type="match status" value="1"/>
</dbReference>
<dbReference type="InterPro" id="IPR026157">
    <property type="entry name" value="LZTFL1"/>
</dbReference>
<dbReference type="Gene3D" id="1.20.5.1160">
    <property type="entry name" value="Vasodilator-stimulated phosphoprotein"/>
    <property type="match status" value="1"/>
</dbReference>
<organism evidence="12 13">
    <name type="scientific">Albula glossodonta</name>
    <name type="common">roundjaw bonefish</name>
    <dbReference type="NCBI Taxonomy" id="121402"/>
    <lineage>
        <taxon>Eukaryota</taxon>
        <taxon>Metazoa</taxon>
        <taxon>Chordata</taxon>
        <taxon>Craniata</taxon>
        <taxon>Vertebrata</taxon>
        <taxon>Euteleostomi</taxon>
        <taxon>Actinopterygii</taxon>
        <taxon>Neopterygii</taxon>
        <taxon>Teleostei</taxon>
        <taxon>Albuliformes</taxon>
        <taxon>Albulidae</taxon>
        <taxon>Albula</taxon>
    </lineage>
</organism>
<comment type="subcellular location">
    <subcellularLocation>
        <location evidence="1">Cytoplasm</location>
    </subcellularLocation>
</comment>
<dbReference type="PROSITE" id="PS51842">
    <property type="entry name" value="IF_ROD_2"/>
    <property type="match status" value="1"/>
</dbReference>
<dbReference type="SMART" id="SM01391">
    <property type="entry name" value="Filament"/>
    <property type="match status" value="1"/>
</dbReference>
<evidence type="ECO:0000313" key="12">
    <source>
        <dbReference type="EMBL" id="KAG9347738.1"/>
    </source>
</evidence>
<evidence type="ECO:0000256" key="6">
    <source>
        <dbReference type="ARBA" id="ARBA00023054"/>
    </source>
</evidence>
<feature type="domain" description="IF rod" evidence="11">
    <location>
        <begin position="541"/>
        <end position="861"/>
    </location>
</feature>
<keyword evidence="13" id="KW-1185">Reference proteome</keyword>
<dbReference type="Gene3D" id="1.20.5.170">
    <property type="match status" value="1"/>
</dbReference>
<comment type="subunit">
    <text evidence="8">Self-associates. Interacts with BBS9; the interaction mediates the association of LZTL1 with the BBsome complex and regulates BBSome ciliary trafficking.</text>
</comment>
<dbReference type="PANTHER" id="PTHR21635:SF0">
    <property type="entry name" value="LEUCINE ZIPPER TRANSCRIPTION FACTOR-LIKE PROTEIN 1"/>
    <property type="match status" value="1"/>
</dbReference>
<keyword evidence="5" id="KW-0403">Intermediate filament</keyword>
<dbReference type="AlphaFoldDB" id="A0A8T2PE17"/>
<evidence type="ECO:0000256" key="1">
    <source>
        <dbReference type="ARBA" id="ARBA00004496"/>
    </source>
</evidence>
<feature type="non-terminal residue" evidence="12">
    <location>
        <position position="1"/>
    </location>
</feature>
<evidence type="ECO:0000256" key="10">
    <source>
        <dbReference type="SAM" id="MobiDB-lite"/>
    </source>
</evidence>
<sequence length="911" mass="97841">MSKSPTQWGPGEDKVPIWQKNIKEIPMASLSSIPCAASSSFPCGGLTAGSLDGSCFWEQVDETSYRPHILPLEARDCTDIQVEPNSCHCLVTYWPAGYHRNDNSSLKQPDPLGVLVVFGANATTPAEFGFNEHHQNEVINYMRFARSKRVLRLKTIDSCFQDLKDSRLVEETFTVDEVTEMLEGLQAVVRGEVETELINTAHTNVLLLRQLFSQAEKFYLKLQTDISELENRELLEQVAEFEKAEFKTTGKKEIARLQEENDRLKARLRTLESQATSALDEKSKVEKALKDLQKIQGDQQLSLQSQEIGSLEDTVAAMKADFQKSLSASEASQKDLQDNLISAKHDLLRVQEQLSLAEKELEKKFQQTAAYRNMKEILTKKNEQIKEIRKRLQNMSGAGGYSLSGGAGLGLGGGVGARMGLGLGSGAGFGAGLGLGGAGMGLGGGSLGLGMGAGASIGLGGGVAASLGMGASAGMGLGGGGVAGLGMGSALGGGGGGSLVASPAFTMGRTIAAGGLTGGSALMAKPPAGPLMAPVLSRAAEKSTLSGLNDRFSSYMAKVQELQQENAALEAKLAQLTGGTDMPPETSSASSHEYESQLNEYRSILETLTMDTVKLEIELDNIRGTASELKAKYDFEQGVKFQLEADITAMRKDIEMASDLQIDLNAKQSSLKNELDFVNKTQMEELSSLQAKLGPSSMDMSVSMIEVDTAKSFDISTALNKIRMEYEKTVQQHREEADAYYKLKMEEIQSASVKSAEALSSTKIEISASKKELQALQLELQSLVAANLTLEQNVAEAQAQSGVAVAEFQAQISSLESAIETAKTELHKQLLAYQELLDIKLALNVEISTYKKILEADDLSTSVQPDSGLTAFYMSNTPLPSSHCKAPPAENPQSSSSSLPSVEFTPEEEPE</sequence>
<name>A0A8T2PE17_9TELE</name>
<keyword evidence="4" id="KW-0963">Cytoplasm</keyword>
<reference evidence="12" key="1">
    <citation type="thesis" date="2021" institute="BYU ScholarsArchive" country="Provo, UT, USA">
        <title>Applications of and Algorithms for Genome Assembly and Genomic Analyses with an Emphasis on Marine Teleosts.</title>
        <authorList>
            <person name="Pickett B.D."/>
        </authorList>
    </citation>
    <scope>NUCLEOTIDE SEQUENCE</scope>
    <source>
        <strain evidence="12">HI-2016</strain>
    </source>
</reference>
<dbReference type="GO" id="GO:0005737">
    <property type="term" value="C:cytoplasm"/>
    <property type="evidence" value="ECO:0007669"/>
    <property type="project" value="UniProtKB-SubCell"/>
</dbReference>
<dbReference type="GO" id="GO:0005882">
    <property type="term" value="C:intermediate filament"/>
    <property type="evidence" value="ECO:0007669"/>
    <property type="project" value="UniProtKB-KW"/>
</dbReference>
<dbReference type="EMBL" id="JAFBMS010000012">
    <property type="protein sequence ID" value="KAG9347738.1"/>
    <property type="molecule type" value="Genomic_DNA"/>
</dbReference>
<comment type="caution">
    <text evidence="12">The sequence shown here is derived from an EMBL/GenBank/DDBJ whole genome shotgun (WGS) entry which is preliminary data.</text>
</comment>
<evidence type="ECO:0000256" key="8">
    <source>
        <dbReference type="ARBA" id="ARBA00026004"/>
    </source>
</evidence>
<dbReference type="PANTHER" id="PTHR21635">
    <property type="entry name" value="LEUCINE ZIPPER TRANSCRIPTION FACTOR LIKE"/>
    <property type="match status" value="1"/>
</dbReference>
<feature type="coiled-coil region" evidence="9">
    <location>
        <begin position="247"/>
        <end position="288"/>
    </location>
</feature>
<feature type="coiled-coil region" evidence="9">
    <location>
        <begin position="545"/>
        <end position="579"/>
    </location>
</feature>
<keyword evidence="6 9" id="KW-0175">Coiled coil</keyword>
<feature type="region of interest" description="Disordered" evidence="10">
    <location>
        <begin position="880"/>
        <end position="911"/>
    </location>
</feature>
<proteinExistence type="inferred from homology"/>
<comment type="function">
    <text evidence="7">Regulates ciliary localization of the BBSome complex. Together with the BBSome complex, controls SMO ciliary trafficking and contributes to the sonic hedgehog (SHH) pathway regulation. May play a role in neurite outgrowth. May have tumor suppressor function.</text>
</comment>
<accession>A0A8T2PE17</accession>
<evidence type="ECO:0000259" key="11">
    <source>
        <dbReference type="PROSITE" id="PS51842"/>
    </source>
</evidence>
<dbReference type="GO" id="GO:1903565">
    <property type="term" value="P:negative regulation of protein localization to cilium"/>
    <property type="evidence" value="ECO:0007669"/>
    <property type="project" value="TreeGrafter"/>
</dbReference>
<evidence type="ECO:0000256" key="3">
    <source>
        <dbReference type="ARBA" id="ARBA00018920"/>
    </source>
</evidence>
<comment type="similarity">
    <text evidence="2">Belongs to the LZTFL1 family.</text>
</comment>
<gene>
    <name evidence="12" type="ORF">JZ751_003752</name>
</gene>
<evidence type="ECO:0000256" key="5">
    <source>
        <dbReference type="ARBA" id="ARBA00022754"/>
    </source>
</evidence>
<dbReference type="Pfam" id="PF15294">
    <property type="entry name" value="Leu_zip"/>
    <property type="match status" value="1"/>
</dbReference>
<dbReference type="Pfam" id="PF00038">
    <property type="entry name" value="Filament"/>
    <property type="match status" value="1"/>
</dbReference>
<dbReference type="InterPro" id="IPR039008">
    <property type="entry name" value="IF_rod_dom"/>
</dbReference>
<dbReference type="SUPFAM" id="SSF64593">
    <property type="entry name" value="Intermediate filament protein, coiled coil region"/>
    <property type="match status" value="2"/>
</dbReference>
<protein>
    <recommendedName>
        <fullName evidence="3">Leucine zipper transcription factor-like protein 1</fullName>
    </recommendedName>
</protein>
<evidence type="ECO:0000256" key="4">
    <source>
        <dbReference type="ARBA" id="ARBA00022490"/>
    </source>
</evidence>
<evidence type="ECO:0000256" key="9">
    <source>
        <dbReference type="SAM" id="Coils"/>
    </source>
</evidence>
<dbReference type="InterPro" id="IPR056527">
    <property type="entry name" value="WD40_RFWD3"/>
</dbReference>
<feature type="coiled-coil region" evidence="9">
    <location>
        <begin position="759"/>
        <end position="825"/>
    </location>
</feature>